<dbReference type="RefSeq" id="WP_078974420.1">
    <property type="nucleotide sequence ID" value="NZ_MWQN01000001.1"/>
</dbReference>
<dbReference type="STRING" id="159449.B4N89_03605"/>
<feature type="region of interest" description="Disordered" evidence="1">
    <location>
        <begin position="77"/>
        <end position="119"/>
    </location>
</feature>
<gene>
    <name evidence="2" type="ORF">B4N89_03605</name>
</gene>
<evidence type="ECO:0008006" key="4">
    <source>
        <dbReference type="Google" id="ProtNLM"/>
    </source>
</evidence>
<proteinExistence type="predicted"/>
<sequence length="119" mass="13266">MARLFWIAVGAGAGVWAARKVKDKAYKYTPEGVADNVTGIGEAIKYFADEVRAGMAEREQELYRAIGADVAAAALPPAPSRRILPGTREPHEHRHDGRDHYDPRELYEGKARYDRRDGT</sequence>
<dbReference type="AlphaFoldDB" id="A0A1T3NTM6"/>
<evidence type="ECO:0000313" key="2">
    <source>
        <dbReference type="EMBL" id="OPC80156.1"/>
    </source>
</evidence>
<accession>A0A1T3NTM6</accession>
<dbReference type="eggNOG" id="ENOG5033A8E">
    <property type="taxonomic scope" value="Bacteria"/>
</dbReference>
<protein>
    <recommendedName>
        <fullName evidence="4">Secreted protein</fullName>
    </recommendedName>
</protein>
<dbReference type="Proteomes" id="UP000190037">
    <property type="component" value="Unassembled WGS sequence"/>
</dbReference>
<keyword evidence="3" id="KW-1185">Reference proteome</keyword>
<name>A0A1T3NTM6_9ACTN</name>
<dbReference type="OrthoDB" id="3538051at2"/>
<dbReference type="Pfam" id="PF19664">
    <property type="entry name" value="DUF6167"/>
    <property type="match status" value="1"/>
</dbReference>
<dbReference type="InterPro" id="IPR046165">
    <property type="entry name" value="DUF6167"/>
</dbReference>
<organism evidence="2 3">
    <name type="scientific">Embleya scabrispora</name>
    <dbReference type="NCBI Taxonomy" id="159449"/>
    <lineage>
        <taxon>Bacteria</taxon>
        <taxon>Bacillati</taxon>
        <taxon>Actinomycetota</taxon>
        <taxon>Actinomycetes</taxon>
        <taxon>Kitasatosporales</taxon>
        <taxon>Streptomycetaceae</taxon>
        <taxon>Embleya</taxon>
    </lineage>
</organism>
<evidence type="ECO:0000313" key="3">
    <source>
        <dbReference type="Proteomes" id="UP000190037"/>
    </source>
</evidence>
<dbReference type="EMBL" id="MWQN01000001">
    <property type="protein sequence ID" value="OPC80156.1"/>
    <property type="molecule type" value="Genomic_DNA"/>
</dbReference>
<evidence type="ECO:0000256" key="1">
    <source>
        <dbReference type="SAM" id="MobiDB-lite"/>
    </source>
</evidence>
<comment type="caution">
    <text evidence="2">The sequence shown here is derived from an EMBL/GenBank/DDBJ whole genome shotgun (WGS) entry which is preliminary data.</text>
</comment>
<reference evidence="2 3" key="1">
    <citation type="submission" date="2017-03" db="EMBL/GenBank/DDBJ databases">
        <title>Draft genome sequence of Streptomyces scabrisporus NF3, endophyte isolated from Amphipterygium adstringens.</title>
        <authorList>
            <person name="Vazquez M."/>
            <person name="Ceapa C.D."/>
            <person name="Rodriguez Luna D."/>
            <person name="Sanchez Esquivel S."/>
        </authorList>
    </citation>
    <scope>NUCLEOTIDE SEQUENCE [LARGE SCALE GENOMIC DNA]</scope>
    <source>
        <strain evidence="2 3">NF3</strain>
    </source>
</reference>
<feature type="compositionally biased region" description="Basic and acidic residues" evidence="1">
    <location>
        <begin position="88"/>
        <end position="119"/>
    </location>
</feature>